<dbReference type="InterPro" id="IPR001841">
    <property type="entry name" value="Znf_RING"/>
</dbReference>
<evidence type="ECO:0000313" key="4">
    <source>
        <dbReference type="Proteomes" id="UP000214542"/>
    </source>
</evidence>
<keyword evidence="1" id="KW-0863">Zinc-finger</keyword>
<evidence type="ECO:0000259" key="2">
    <source>
        <dbReference type="PROSITE" id="PS50089"/>
    </source>
</evidence>
<dbReference type="OrthoDB" id="14620at10239"/>
<feature type="domain" description="RING-type" evidence="2">
    <location>
        <begin position="206"/>
        <end position="251"/>
    </location>
</feature>
<reference evidence="3 4" key="1">
    <citation type="journal article" date="2008" name="J. Gen. Virol.">
        <title>Genomic and host range studies of Maruca vitrata nucleopolyhedrovirus.</title>
        <authorList>
            <person name="Chen Y.R."/>
            <person name="Wu C.Y."/>
            <person name="Lee S.T."/>
            <person name="Wu Y.J."/>
            <person name="Lo C.F."/>
            <person name="Tsai M.F."/>
            <person name="Wang C.H."/>
        </authorList>
    </citation>
    <scope>NUCLEOTIDE SEQUENCE [LARGE SCALE GENOMIC DNA]</scope>
</reference>
<keyword evidence="4" id="KW-1185">Reference proteome</keyword>
<keyword evidence="1" id="KW-0862">Zinc</keyword>
<gene>
    <name evidence="3" type="primary">ie-0</name>
</gene>
<organism evidence="3 4">
    <name type="scientific">Maruca vitrata nucleopolyhedrovirus</name>
    <dbReference type="NCBI Taxonomy" id="1307954"/>
    <lineage>
        <taxon>Viruses</taxon>
        <taxon>Viruses incertae sedis</taxon>
        <taxon>Naldaviricetes</taxon>
        <taxon>Lefavirales</taxon>
        <taxon>Baculoviridae</taxon>
        <taxon>Alphabaculovirus</taxon>
        <taxon>Alphabaculovirus mavitratae</taxon>
    </lineage>
</organism>
<evidence type="ECO:0000313" key="3">
    <source>
        <dbReference type="EMBL" id="ABM05425.1"/>
    </source>
</evidence>
<dbReference type="GO" id="GO:0008270">
    <property type="term" value="F:zinc ion binding"/>
    <property type="evidence" value="ECO:0007669"/>
    <property type="project" value="UniProtKB-KW"/>
</dbReference>
<dbReference type="RefSeq" id="YP_950839.1">
    <property type="nucleotide sequence ID" value="NC_008725.1"/>
</dbReference>
<protein>
    <submittedName>
        <fullName evidence="3">IE-0</fullName>
    </submittedName>
</protein>
<sequence length="255" mass="29603">MIRTSNHVLNVQEMASSPYSCETTSACAEGQQVMIDNFVFFHMYNADIQIDPKLQCGVRSATFAMIDDKHLEMYKYRIENKFFHYYDQCADVAKPERLLDGDDECCHHFIFDAQRIIQCIKEIESAYGVRDRSNVIIFYPYLKQLRDALKLIKNSFVCCFKAINSMQMYVNELISNCLLFIEKLETINKTVKVMNLFIDDVVLYECNVCKEVSTDERFLKPKDCCEYAICNACCVILWKTAATHAKCPACRTSYK</sequence>
<accession>A1YRH1</accession>
<dbReference type="InterPro" id="IPR007954">
    <property type="entry name" value="Baculo_IE-1"/>
</dbReference>
<proteinExistence type="predicted"/>
<dbReference type="KEGG" id="vg:4643020"/>
<name>A1YRH1_9ABAC</name>
<keyword evidence="1" id="KW-0479">Metal-binding</keyword>
<dbReference type="PROSITE" id="PS50089">
    <property type="entry name" value="ZF_RING_2"/>
    <property type="match status" value="1"/>
</dbReference>
<dbReference type="GeneID" id="4643020"/>
<dbReference type="Pfam" id="PF05290">
    <property type="entry name" value="Baculo_IE-1"/>
    <property type="match status" value="1"/>
</dbReference>
<evidence type="ECO:0000256" key="1">
    <source>
        <dbReference type="PROSITE-ProRule" id="PRU00175"/>
    </source>
</evidence>
<dbReference type="Proteomes" id="UP000214542">
    <property type="component" value="Segment"/>
</dbReference>
<dbReference type="EMBL" id="EF125867">
    <property type="protein sequence ID" value="ABM05425.1"/>
    <property type="molecule type" value="Genomic_DNA"/>
</dbReference>